<gene>
    <name evidence="4" type="primary">dauC</name>
    <name evidence="4" type="ORF">A3Q41_00599</name>
</gene>
<name>A0A143QG74_RHOFA</name>
<dbReference type="Pfam" id="PF01209">
    <property type="entry name" value="Ubie_methyltran"/>
    <property type="match status" value="1"/>
</dbReference>
<keyword evidence="2 4" id="KW-0808">Transferase</keyword>
<dbReference type="InterPro" id="IPR004033">
    <property type="entry name" value="UbiE/COQ5_MeTrFase"/>
</dbReference>
<dbReference type="PANTHER" id="PTHR43591">
    <property type="entry name" value="METHYLTRANSFERASE"/>
    <property type="match status" value="1"/>
</dbReference>
<dbReference type="AlphaFoldDB" id="A0A143QG74"/>
<sequence length="280" mass="29302">MDAASLADTFNATSREFDAVTPLVWGPAGQSLTFALGLRSGDAVLDVCSGTGASALPAAAAVGPDGLVHAVDLADDLLEVGRANATERALRNIDFVVADATAWEPPSTVPDAGYDALACSYGIFFLPDPERDFSRLVSLVRPGGGVGVTVWRQGAIEAFSRAYFEVIAAHSPSTEQVGRLAQEGYDKHPIRRMETADLLGTWLAAAGTTDVRAVELSNHVPATESFVWSFVLGSALRGALTPFDDAAVGRIRADLFASLTERGIDSIDLGTLVATGLRAP</sequence>
<organism evidence="4 5">
    <name type="scientific">Rhodococcoides fascians</name>
    <name type="common">Rhodococcus fascians</name>
    <dbReference type="NCBI Taxonomy" id="1828"/>
    <lineage>
        <taxon>Bacteria</taxon>
        <taxon>Bacillati</taxon>
        <taxon>Actinomycetota</taxon>
        <taxon>Actinomycetes</taxon>
        <taxon>Mycobacteriales</taxon>
        <taxon>Nocardiaceae</taxon>
        <taxon>Rhodococcoides</taxon>
    </lineage>
</organism>
<evidence type="ECO:0000256" key="3">
    <source>
        <dbReference type="ARBA" id="ARBA00022691"/>
    </source>
</evidence>
<reference evidence="4 5" key="1">
    <citation type="journal article" date="2016" name="Genome Announc.">
        <title>Complete Genome and Plasmid Sequences for Rhodococcus fascians D188 and Draft Sequences for Rhodococcus Isolates PBTS 1 and PBTS 2.</title>
        <authorList>
            <person name="Stamler R.A."/>
            <person name="Vereecke D."/>
            <person name="Zhang Y."/>
            <person name="Schilkey F."/>
            <person name="Devitt N."/>
            <person name="Randall J.J."/>
        </authorList>
    </citation>
    <scope>NUCLEOTIDE SEQUENCE [LARGE SCALE GENOMIC DNA]</scope>
    <source>
        <strain evidence="4 5">PBTS2</strain>
    </source>
</reference>
<evidence type="ECO:0000256" key="1">
    <source>
        <dbReference type="ARBA" id="ARBA00022603"/>
    </source>
</evidence>
<dbReference type="RefSeq" id="WP_063216142.1">
    <property type="nucleotide sequence ID" value="NZ_CP015220.1"/>
</dbReference>
<accession>A0A143QG74</accession>
<protein>
    <submittedName>
        <fullName evidence="4">Aklanonic acid methyltransferase DauC</fullName>
        <ecNumber evidence="4">2.1.1.288</ecNumber>
    </submittedName>
</protein>
<dbReference type="EC" id="2.1.1.288" evidence="4"/>
<keyword evidence="5" id="KW-1185">Reference proteome</keyword>
<dbReference type="CDD" id="cd02440">
    <property type="entry name" value="AdoMet_MTases"/>
    <property type="match status" value="1"/>
</dbReference>
<dbReference type="InterPro" id="IPR029063">
    <property type="entry name" value="SAM-dependent_MTases_sf"/>
</dbReference>
<dbReference type="GO" id="GO:0008168">
    <property type="term" value="F:methyltransferase activity"/>
    <property type="evidence" value="ECO:0007669"/>
    <property type="project" value="UniProtKB-KW"/>
</dbReference>
<dbReference type="Gene3D" id="3.40.50.150">
    <property type="entry name" value="Vaccinia Virus protein VP39"/>
    <property type="match status" value="1"/>
</dbReference>
<dbReference type="EMBL" id="CP015220">
    <property type="protein sequence ID" value="AMY21919.1"/>
    <property type="molecule type" value="Genomic_DNA"/>
</dbReference>
<evidence type="ECO:0000256" key="2">
    <source>
        <dbReference type="ARBA" id="ARBA00022679"/>
    </source>
</evidence>
<dbReference type="PANTHER" id="PTHR43591:SF24">
    <property type="entry name" value="2-METHOXY-6-POLYPRENYL-1,4-BENZOQUINOL METHYLASE, MITOCHONDRIAL"/>
    <property type="match status" value="1"/>
</dbReference>
<dbReference type="OrthoDB" id="7032234at2"/>
<evidence type="ECO:0000313" key="4">
    <source>
        <dbReference type="EMBL" id="AMY21919.1"/>
    </source>
</evidence>
<proteinExistence type="predicted"/>
<keyword evidence="1 4" id="KW-0489">Methyltransferase</keyword>
<evidence type="ECO:0000313" key="5">
    <source>
        <dbReference type="Proteomes" id="UP000076038"/>
    </source>
</evidence>
<keyword evidence="3" id="KW-0949">S-adenosyl-L-methionine</keyword>
<dbReference type="PATRIC" id="fig|1653479.3.peg.611"/>
<reference evidence="5" key="2">
    <citation type="submission" date="2016-04" db="EMBL/GenBank/DDBJ databases">
        <title>Complete Genome and Plasmid Sequences for Rhodococcus fascians D188 and Draft Sequences for Rhodococcus spp. Isolates PBTS 1 and PBTS 2.</title>
        <authorList>
            <person name="Stamer R."/>
            <person name="Vereecke D."/>
            <person name="Zhang Y."/>
            <person name="Schilkey F."/>
            <person name="Devitt N."/>
            <person name="Randall J."/>
        </authorList>
    </citation>
    <scope>NUCLEOTIDE SEQUENCE [LARGE SCALE GENOMIC DNA]</scope>
    <source>
        <strain evidence="5">PBTS2</strain>
    </source>
</reference>
<dbReference type="PROSITE" id="PS51608">
    <property type="entry name" value="SAM_MT_UBIE"/>
    <property type="match status" value="1"/>
</dbReference>
<dbReference type="KEGG" id="rhs:A3Q41_00599"/>
<dbReference type="SUPFAM" id="SSF53335">
    <property type="entry name" value="S-adenosyl-L-methionine-dependent methyltransferases"/>
    <property type="match status" value="1"/>
</dbReference>
<dbReference type="Proteomes" id="UP000076038">
    <property type="component" value="Chromosome"/>
</dbReference>
<dbReference type="GO" id="GO:0032259">
    <property type="term" value="P:methylation"/>
    <property type="evidence" value="ECO:0007669"/>
    <property type="project" value="UniProtKB-KW"/>
</dbReference>